<dbReference type="EMBL" id="JAECZB010000035">
    <property type="protein sequence ID" value="MBH8553522.1"/>
    <property type="molecule type" value="Genomic_DNA"/>
</dbReference>
<reference evidence="3 4" key="1">
    <citation type="journal article" date="2021" name="Int. J. Syst. Evol. Microbiol.">
        <title>Amazonocrinis nigriterrae gen. nov., sp. nov., Atlanticothrix silvestris gen. nov., sp. nov. and Dendronalium phyllosphericum gen. nov., sp. nov., nostocacean cyanobacteria from Brazilian environments.</title>
        <authorList>
            <person name="Alvarenga D.O."/>
            <person name="Andreote A.P.D."/>
            <person name="Branco L.H.Z."/>
            <person name="Delbaje E."/>
            <person name="Cruz R.B."/>
            <person name="Varani A.M."/>
            <person name="Fiore M.F."/>
        </authorList>
    </citation>
    <scope>NUCLEOTIDE SEQUENCE [LARGE SCALE GENOMIC DNA]</scope>
    <source>
        <strain evidence="3 4">CENA357</strain>
    </source>
</reference>
<keyword evidence="1" id="KW-0175">Coiled coil</keyword>
<gene>
    <name evidence="3" type="ORF">I8751_14310</name>
</gene>
<dbReference type="AlphaFoldDB" id="A0A8J7L5W9"/>
<keyword evidence="2" id="KW-1133">Transmembrane helix</keyword>
<accession>A0A8J7L5W9</accession>
<organism evidence="3 4">
    <name type="scientific">Atlanticothrix silvestris CENA357</name>
    <dbReference type="NCBI Taxonomy" id="1725252"/>
    <lineage>
        <taxon>Bacteria</taxon>
        <taxon>Bacillati</taxon>
        <taxon>Cyanobacteriota</taxon>
        <taxon>Cyanophyceae</taxon>
        <taxon>Nostocales</taxon>
        <taxon>Nodulariaceae</taxon>
        <taxon>Atlanticothrix</taxon>
        <taxon>Atlanticothrix silvestris</taxon>
    </lineage>
</organism>
<keyword evidence="2" id="KW-0472">Membrane</keyword>
<name>A0A8J7L5W9_9CYAN</name>
<dbReference type="RefSeq" id="WP_214439804.1">
    <property type="nucleotide sequence ID" value="NZ_JAECZB010000035.1"/>
</dbReference>
<evidence type="ECO:0000256" key="1">
    <source>
        <dbReference type="SAM" id="Coils"/>
    </source>
</evidence>
<dbReference type="Proteomes" id="UP000599391">
    <property type="component" value="Unassembled WGS sequence"/>
</dbReference>
<evidence type="ECO:0000256" key="2">
    <source>
        <dbReference type="SAM" id="Phobius"/>
    </source>
</evidence>
<feature type="coiled-coil region" evidence="1">
    <location>
        <begin position="240"/>
        <end position="274"/>
    </location>
</feature>
<feature type="transmembrane region" description="Helical" evidence="2">
    <location>
        <begin position="395"/>
        <end position="417"/>
    </location>
</feature>
<feature type="transmembrane region" description="Helical" evidence="2">
    <location>
        <begin position="361"/>
        <end position="380"/>
    </location>
</feature>
<evidence type="ECO:0000313" key="3">
    <source>
        <dbReference type="EMBL" id="MBH8553522.1"/>
    </source>
</evidence>
<keyword evidence="4" id="KW-1185">Reference proteome</keyword>
<protein>
    <submittedName>
        <fullName evidence="3">Uncharacterized protein</fullName>
    </submittedName>
</protein>
<proteinExistence type="predicted"/>
<evidence type="ECO:0000313" key="4">
    <source>
        <dbReference type="Proteomes" id="UP000599391"/>
    </source>
</evidence>
<keyword evidence="2" id="KW-0812">Transmembrane</keyword>
<comment type="caution">
    <text evidence="3">The sequence shown here is derived from an EMBL/GenBank/DDBJ whole genome shotgun (WGS) entry which is preliminary data.</text>
</comment>
<sequence>MSKIQYPTLDLFIYNIIEGSGNSKIYQDYWLSLPDKLKDKDFSNKINDADAERLDFWNTISTAVDGCYSQVKFDDTNCLRFSCSLDRQIELTALASTFVQLKDLSILPQVENLTLGRFSKNGYLGQTWIISGWTVPDNSLIDEITVQDIYKSLITQAHQYQQKGEFLGATVWEMWRGEERWEGIEKDSHVMLIFYPEEAKFAAASQYYNAWRYLFYCKHKILWSYEQGRTLKLRLLQQFKDSLTDTNILSKKDLQELKEELQININSLSKYVQNINLLPIQQHTVEVNLKNYDKQCQKYLFNEQFLKEFSNIVKNKYQVQLEKDYLSLNPGLAILENVTTTIRGMVEIEQAKRDRNLNNTVAIAGVGLATSQIASSIILAQEPPPQDLPFFQTTAFWWSLATGLVANLILWSILRLYRLITRSRR</sequence>